<evidence type="ECO:0000313" key="2">
    <source>
        <dbReference type="Proteomes" id="UP000502665"/>
    </source>
</evidence>
<dbReference type="RefSeq" id="WP_171395105.1">
    <property type="nucleotide sequence ID" value="NZ_CP049838.1"/>
</dbReference>
<protein>
    <submittedName>
        <fullName evidence="1">Uncharacterized protein</fullName>
    </submittedName>
</protein>
<dbReference type="EMBL" id="CP049838">
    <property type="protein sequence ID" value="QJS99450.1"/>
    <property type="molecule type" value="Genomic_DNA"/>
</dbReference>
<dbReference type="Proteomes" id="UP000502665">
    <property type="component" value="Chromosome"/>
</dbReference>
<evidence type="ECO:0000313" key="1">
    <source>
        <dbReference type="EMBL" id="QJS99450.1"/>
    </source>
</evidence>
<organism evidence="1 2">
    <name type="scientific">Streptomyces asoensis</name>
    <dbReference type="NCBI Taxonomy" id="249586"/>
    <lineage>
        <taxon>Bacteria</taxon>
        <taxon>Bacillati</taxon>
        <taxon>Actinomycetota</taxon>
        <taxon>Actinomycetes</taxon>
        <taxon>Kitasatosporales</taxon>
        <taxon>Streptomycetaceae</taxon>
        <taxon>Streptomyces</taxon>
    </lineage>
</organism>
<name>A0A6M4WHQ4_9ACTN</name>
<sequence>MSTRPTFEDRLLDELKAEIELRETGVRRTGSTAVEPRPGGTRGAVRRLFTPPRIAVVAAACALAWFGGALVPGSSAYSTAYAVERHGDGTVTLSVKDQTIDVAAQRELATRVRPWGIEVTIDVLAPGYVCERSRFTPFPVWAVDRHGNRVPVIPIKASWDFTLHRGNVLTFENMEGMSRPRAVELYSTKSQAEPCVPLKVTLPDD</sequence>
<proteinExistence type="predicted"/>
<accession>A0A6M4WHQ4</accession>
<keyword evidence="2" id="KW-1185">Reference proteome</keyword>
<gene>
    <name evidence="1" type="ORF">G9272_03290</name>
</gene>
<reference evidence="1" key="1">
    <citation type="submission" date="2020-03" db="EMBL/GenBank/DDBJ databases">
        <title>Molecular networking-based the target discovery of potent antiproliferative macrolactams: 5/6/7/16 polycyclic ansamycins and glycosylated trienomycin from Streptomyces cacaoi subsp. asoensis.</title>
        <authorList>
            <person name="Liu L.-L."/>
        </authorList>
    </citation>
    <scope>NUCLEOTIDE SEQUENCE [LARGE SCALE GENOMIC DNA]</scope>
    <source>
        <strain evidence="1">H2S5</strain>
    </source>
</reference>
<dbReference type="AlphaFoldDB" id="A0A6M4WHQ4"/>